<proteinExistence type="inferred from homology"/>
<sequence length="456" mass="51521">MEQICALGVLDGRYRRLTEDLRDIFSEYGLIRHRLVVELRWLRFLVEHLKIVDISDEDLDRIEAIGSSFTPEEALKVKAIEKTTNHDVKAVEYYIKERLDDLGLGAVREWTHFACTSDDINNTAYALMLQAGRDYILNQAQEVLTAIETLARTGRCAAMMSRTHGQPATPTTMGKEMVNFAWRIRQEMESLSSVRIGAKMNGATGNFNAHMAAFPGVDWIRASGIFLSQYLEVSPVLYSTQINPNHSIAQVLHAMVRMAGVLMDLDRDMWGYISLGYFRQRLKEGEVGSSTMPHKVNPIDFENGEGNLGIAMAMMEHMAAKLLQSRFQRDLTDSTVLRNMGALFGYMTIGCKNTLKGLGKVALDPDRLREDLEANPELLAEPIQTVMRVYGEENPYEKLKELTRGHRIQLKDFSRLIDSLEKVPEKAKEEMRQLTPAGYTGLAVSLVDHYFAEYGG</sequence>
<evidence type="ECO:0000313" key="16">
    <source>
        <dbReference type="EMBL" id="MCW7753563.1"/>
    </source>
</evidence>
<dbReference type="EC" id="4.3.2.2" evidence="4 12"/>
<evidence type="ECO:0000256" key="7">
    <source>
        <dbReference type="ARBA" id="ARBA00023239"/>
    </source>
</evidence>
<keyword evidence="17" id="KW-1185">Reference proteome</keyword>
<dbReference type="PANTHER" id="PTHR43411:SF1">
    <property type="entry name" value="ADENYLOSUCCINATE LYASE"/>
    <property type="match status" value="1"/>
</dbReference>
<dbReference type="InterPro" id="IPR008948">
    <property type="entry name" value="L-Aspartase-like"/>
</dbReference>
<keyword evidence="7 13" id="KW-0456">Lyase</keyword>
<dbReference type="NCBIfam" id="NF006764">
    <property type="entry name" value="PRK09285.1"/>
    <property type="match status" value="1"/>
</dbReference>
<reference evidence="16 17" key="1">
    <citation type="submission" date="2022-11" db="EMBL/GenBank/DDBJ databases">
        <title>Desulfobotulus tamanensis H1 sp. nov. - anaerobic, alkaliphilic, sulphate reducing bacterium isolated from terrestrial mud volcano.</title>
        <authorList>
            <person name="Frolova A."/>
            <person name="Merkel A.Y."/>
            <person name="Slobodkin A.I."/>
        </authorList>
    </citation>
    <scope>NUCLEOTIDE SEQUENCE [LARGE SCALE GENOMIC DNA]</scope>
    <source>
        <strain evidence="16 17">H1</strain>
    </source>
</reference>
<comment type="similarity">
    <text evidence="3 13">Belongs to the lyase 1 family. Adenylosuccinate lyase subfamily.</text>
</comment>
<evidence type="ECO:0000259" key="14">
    <source>
        <dbReference type="Pfam" id="PF00206"/>
    </source>
</evidence>
<evidence type="ECO:0000256" key="6">
    <source>
        <dbReference type="ARBA" id="ARBA00022755"/>
    </source>
</evidence>
<dbReference type="InterPro" id="IPR000362">
    <property type="entry name" value="Fumarate_lyase_fam"/>
</dbReference>
<dbReference type="InterPro" id="IPR013539">
    <property type="entry name" value="PurB_C"/>
</dbReference>
<comment type="pathway">
    <text evidence="1 13">Purine metabolism; IMP biosynthesis via de novo pathway; 5-amino-1-(5-phospho-D-ribosyl)imidazole-4-carboxamide from 5-amino-1-(5-phospho-D-ribosyl)imidazole-4-carboxylate: step 2/2.</text>
</comment>
<evidence type="ECO:0000256" key="13">
    <source>
        <dbReference type="RuleBase" id="RU361172"/>
    </source>
</evidence>
<evidence type="ECO:0000256" key="9">
    <source>
        <dbReference type="ARBA" id="ARBA00025012"/>
    </source>
</evidence>
<accession>A0ABT3N7Y2</accession>
<evidence type="ECO:0000256" key="3">
    <source>
        <dbReference type="ARBA" id="ARBA00008273"/>
    </source>
</evidence>
<dbReference type="PANTHER" id="PTHR43411">
    <property type="entry name" value="ADENYLOSUCCINATE LYASE"/>
    <property type="match status" value="1"/>
</dbReference>
<gene>
    <name evidence="16" type="primary">purB</name>
    <name evidence="16" type="ORF">OOT00_06115</name>
</gene>
<name>A0ABT3N7Y2_9BACT</name>
<dbReference type="PROSITE" id="PS00163">
    <property type="entry name" value="FUMARATE_LYASES"/>
    <property type="match status" value="1"/>
</dbReference>
<evidence type="ECO:0000256" key="5">
    <source>
        <dbReference type="ARBA" id="ARBA00017058"/>
    </source>
</evidence>
<dbReference type="EMBL" id="JAPFPW010000005">
    <property type="protein sequence ID" value="MCW7753563.1"/>
    <property type="molecule type" value="Genomic_DNA"/>
</dbReference>
<feature type="domain" description="Adenylosuccinate lyase PurB C-terminal" evidence="15">
    <location>
        <begin position="325"/>
        <end position="440"/>
    </location>
</feature>
<dbReference type="SUPFAM" id="SSF48557">
    <property type="entry name" value="L-aspartase-like"/>
    <property type="match status" value="1"/>
</dbReference>
<comment type="function">
    <text evidence="9">Catalyzes two reactions in de novo purine nucleotide biosynthesis. Catalyzes the breakdown of 5-aminoimidazole- (N-succinylocarboxamide) ribotide (SAICAR or 2-[5-amino-1-(5-phospho-beta-D-ribosyl)imidazole-4-carboxamido]succinate) to 5-aminoimidazole-4-carboxamide ribotide (AICAR or 5-amino-1-(5-phospho-beta-D-ribosyl)imidazole-4-carboxamide) and fumarate, and of adenylosuccinate (ADS or N(6)-(1,2-dicarboxyethyl)-AMP) to adenosine monophosphate (AMP) and fumarate.</text>
</comment>
<evidence type="ECO:0000256" key="4">
    <source>
        <dbReference type="ARBA" id="ARBA00012339"/>
    </source>
</evidence>
<dbReference type="Proteomes" id="UP001209681">
    <property type="component" value="Unassembled WGS sequence"/>
</dbReference>
<dbReference type="InterPro" id="IPR004769">
    <property type="entry name" value="Pur_lyase"/>
</dbReference>
<evidence type="ECO:0000313" key="17">
    <source>
        <dbReference type="Proteomes" id="UP001209681"/>
    </source>
</evidence>
<comment type="catalytic activity">
    <reaction evidence="11">
        <text>N(6)-(1,2-dicarboxyethyl)-AMP = fumarate + AMP</text>
        <dbReference type="Rhea" id="RHEA:16853"/>
        <dbReference type="ChEBI" id="CHEBI:29806"/>
        <dbReference type="ChEBI" id="CHEBI:57567"/>
        <dbReference type="ChEBI" id="CHEBI:456215"/>
        <dbReference type="EC" id="4.3.2.2"/>
    </reaction>
    <physiologicalReaction direction="left-to-right" evidence="11">
        <dbReference type="Rhea" id="RHEA:16854"/>
    </physiologicalReaction>
</comment>
<evidence type="ECO:0000256" key="1">
    <source>
        <dbReference type="ARBA" id="ARBA00004706"/>
    </source>
</evidence>
<evidence type="ECO:0000256" key="10">
    <source>
        <dbReference type="ARBA" id="ARBA00030717"/>
    </source>
</evidence>
<evidence type="ECO:0000259" key="15">
    <source>
        <dbReference type="Pfam" id="PF08328"/>
    </source>
</evidence>
<organism evidence="16 17">
    <name type="scientific">Desulfobotulus pelophilus</name>
    <dbReference type="NCBI Taxonomy" id="2823377"/>
    <lineage>
        <taxon>Bacteria</taxon>
        <taxon>Pseudomonadati</taxon>
        <taxon>Thermodesulfobacteriota</taxon>
        <taxon>Desulfobacteria</taxon>
        <taxon>Desulfobacterales</taxon>
        <taxon>Desulfobacteraceae</taxon>
        <taxon>Desulfobotulus</taxon>
    </lineage>
</organism>
<dbReference type="Pfam" id="PF08328">
    <property type="entry name" value="ASL_C"/>
    <property type="match status" value="1"/>
</dbReference>
<comment type="catalytic activity">
    <reaction evidence="8">
        <text>(2S)-2-[5-amino-1-(5-phospho-beta-D-ribosyl)imidazole-4-carboxamido]succinate = 5-amino-1-(5-phospho-beta-D-ribosyl)imidazole-4-carboxamide + fumarate</text>
        <dbReference type="Rhea" id="RHEA:23920"/>
        <dbReference type="ChEBI" id="CHEBI:29806"/>
        <dbReference type="ChEBI" id="CHEBI:58443"/>
        <dbReference type="ChEBI" id="CHEBI:58475"/>
        <dbReference type="EC" id="4.3.2.2"/>
    </reaction>
    <physiologicalReaction direction="left-to-right" evidence="8">
        <dbReference type="Rhea" id="RHEA:23921"/>
    </physiologicalReaction>
</comment>
<dbReference type="GO" id="GO:0016829">
    <property type="term" value="F:lyase activity"/>
    <property type="evidence" value="ECO:0007669"/>
    <property type="project" value="UniProtKB-KW"/>
</dbReference>
<dbReference type="NCBIfam" id="TIGR00928">
    <property type="entry name" value="purB"/>
    <property type="match status" value="1"/>
</dbReference>
<dbReference type="Gene3D" id="1.10.40.30">
    <property type="entry name" value="Fumarase/aspartase (C-terminal domain)"/>
    <property type="match status" value="1"/>
</dbReference>
<dbReference type="Pfam" id="PF00206">
    <property type="entry name" value="Lyase_1"/>
    <property type="match status" value="1"/>
</dbReference>
<comment type="caution">
    <text evidence="16">The sequence shown here is derived from an EMBL/GenBank/DDBJ whole genome shotgun (WGS) entry which is preliminary data.</text>
</comment>
<dbReference type="InterPro" id="IPR020557">
    <property type="entry name" value="Fumarate_lyase_CS"/>
</dbReference>
<keyword evidence="6 13" id="KW-0658">Purine biosynthesis</keyword>
<evidence type="ECO:0000256" key="8">
    <source>
        <dbReference type="ARBA" id="ARBA00024477"/>
    </source>
</evidence>
<dbReference type="Gene3D" id="1.10.275.10">
    <property type="entry name" value="Fumarase/aspartase (N-terminal domain)"/>
    <property type="match status" value="1"/>
</dbReference>
<evidence type="ECO:0000256" key="11">
    <source>
        <dbReference type="ARBA" id="ARBA00049115"/>
    </source>
</evidence>
<evidence type="ECO:0000256" key="12">
    <source>
        <dbReference type="NCBIfam" id="TIGR00928"/>
    </source>
</evidence>
<protein>
    <recommendedName>
        <fullName evidence="5 12">Adenylosuccinate lyase</fullName>
        <shortName evidence="13">ASL</shortName>
        <ecNumber evidence="4 12">4.3.2.2</ecNumber>
    </recommendedName>
    <alternativeName>
        <fullName evidence="10 13">Adenylosuccinase</fullName>
    </alternativeName>
</protein>
<dbReference type="Gene3D" id="1.20.200.10">
    <property type="entry name" value="Fumarase/aspartase (Central domain)"/>
    <property type="match status" value="1"/>
</dbReference>
<dbReference type="RefSeq" id="WP_265424433.1">
    <property type="nucleotide sequence ID" value="NZ_JAPFPW010000005.1"/>
</dbReference>
<dbReference type="InterPro" id="IPR047136">
    <property type="entry name" value="PurB_bact"/>
</dbReference>
<dbReference type="InterPro" id="IPR024083">
    <property type="entry name" value="Fumarase/histidase_N"/>
</dbReference>
<feature type="domain" description="Fumarate lyase N-terminal" evidence="14">
    <location>
        <begin position="12"/>
        <end position="308"/>
    </location>
</feature>
<comment type="pathway">
    <text evidence="2 13">Purine metabolism; AMP biosynthesis via de novo pathway; AMP from IMP: step 2/2.</text>
</comment>
<dbReference type="PRINTS" id="PR00149">
    <property type="entry name" value="FUMRATELYASE"/>
</dbReference>
<evidence type="ECO:0000256" key="2">
    <source>
        <dbReference type="ARBA" id="ARBA00004734"/>
    </source>
</evidence>
<dbReference type="InterPro" id="IPR022761">
    <property type="entry name" value="Fumarate_lyase_N"/>
</dbReference>